<dbReference type="EMBL" id="ATMH01011593">
    <property type="protein sequence ID" value="EPY16022.1"/>
    <property type="molecule type" value="Genomic_DNA"/>
</dbReference>
<keyword evidence="1" id="KW-0812">Transmembrane</keyword>
<dbReference type="Proteomes" id="UP000015354">
    <property type="component" value="Unassembled WGS sequence"/>
</dbReference>
<reference evidence="2 3" key="1">
    <citation type="journal article" date="2013" name="PLoS ONE">
        <title>Predicting the Proteins of Angomonas deanei, Strigomonas culicis and Their Respective Endosymbionts Reveals New Aspects of the Trypanosomatidae Family.</title>
        <authorList>
            <person name="Motta M.C."/>
            <person name="Martins A.C."/>
            <person name="de Souza S.S."/>
            <person name="Catta-Preta C.M."/>
            <person name="Silva R."/>
            <person name="Klein C.C."/>
            <person name="de Almeida L.G."/>
            <person name="de Lima Cunha O."/>
            <person name="Ciapina L.P."/>
            <person name="Brocchi M."/>
            <person name="Colabardini A.C."/>
            <person name="de Araujo Lima B."/>
            <person name="Machado C.R."/>
            <person name="de Almeida Soares C.M."/>
            <person name="Probst C.M."/>
            <person name="de Menezes C.B."/>
            <person name="Thompson C.E."/>
            <person name="Bartholomeu D.C."/>
            <person name="Gradia D.F."/>
            <person name="Pavoni D.P."/>
            <person name="Grisard E.C."/>
            <person name="Fantinatti-Garboggini F."/>
            <person name="Marchini F.K."/>
            <person name="Rodrigues-Luiz G.F."/>
            <person name="Wagner G."/>
            <person name="Goldman G.H."/>
            <person name="Fietto J.L."/>
            <person name="Elias M.C."/>
            <person name="Goldman M.H."/>
            <person name="Sagot M.F."/>
            <person name="Pereira M."/>
            <person name="Stoco P.H."/>
            <person name="de Mendonca-Neto R.P."/>
            <person name="Teixeira S.M."/>
            <person name="Maciel T.E."/>
            <person name="de Oliveira Mendes T.A."/>
            <person name="Urmenyi T.P."/>
            <person name="de Souza W."/>
            <person name="Schenkman S."/>
            <person name="de Vasconcelos A.T."/>
        </authorList>
    </citation>
    <scope>NUCLEOTIDE SEQUENCE [LARGE SCALE GENOMIC DNA]</scope>
</reference>
<dbReference type="AlphaFoldDB" id="S9TDD2"/>
<gene>
    <name evidence="2" type="ORF">STCU_11608</name>
</gene>
<comment type="caution">
    <text evidence="2">The sequence shown here is derived from an EMBL/GenBank/DDBJ whole genome shotgun (WGS) entry which is preliminary data.</text>
</comment>
<keyword evidence="1" id="KW-0472">Membrane</keyword>
<protein>
    <submittedName>
        <fullName evidence="2">Uncharacterized protein</fullName>
    </submittedName>
</protein>
<feature type="transmembrane region" description="Helical" evidence="1">
    <location>
        <begin position="90"/>
        <end position="111"/>
    </location>
</feature>
<name>S9TDD2_9TRYP</name>
<evidence type="ECO:0000313" key="3">
    <source>
        <dbReference type="Proteomes" id="UP000015354"/>
    </source>
</evidence>
<accession>S9TDD2</accession>
<keyword evidence="3" id="KW-1185">Reference proteome</keyword>
<organism evidence="2 3">
    <name type="scientific">Strigomonas culicis</name>
    <dbReference type="NCBI Taxonomy" id="28005"/>
    <lineage>
        <taxon>Eukaryota</taxon>
        <taxon>Discoba</taxon>
        <taxon>Euglenozoa</taxon>
        <taxon>Kinetoplastea</taxon>
        <taxon>Metakinetoplastina</taxon>
        <taxon>Trypanosomatida</taxon>
        <taxon>Trypanosomatidae</taxon>
        <taxon>Strigomonadinae</taxon>
        <taxon>Strigomonas</taxon>
    </lineage>
</organism>
<evidence type="ECO:0000313" key="2">
    <source>
        <dbReference type="EMBL" id="EPY16022.1"/>
    </source>
</evidence>
<sequence length="189" mass="20764">MSAKAIWAASPVPVACGVRSSKSDRWLRRKWNAFASPSPHPAGTAWAVVPMAPLLSPLTTGSLWHAEVSNLGWCVIQCSIFKSVALTKNLYVLGCSASVGFVAVAIGKLVLPPPAVWGGVYEALSAFATALIDFLFVNFLVYVFTFFFAFFCFFCYGCFLFVCLRQNTVDCTMDKPNDDSFFTFLSFLF</sequence>
<feature type="transmembrane region" description="Helical" evidence="1">
    <location>
        <begin position="131"/>
        <end position="164"/>
    </location>
</feature>
<evidence type="ECO:0000256" key="1">
    <source>
        <dbReference type="SAM" id="Phobius"/>
    </source>
</evidence>
<keyword evidence="1" id="KW-1133">Transmembrane helix</keyword>
<proteinExistence type="predicted"/>